<dbReference type="EMBL" id="KV425693">
    <property type="protein sequence ID" value="KZT18264.1"/>
    <property type="molecule type" value="Genomic_DNA"/>
</dbReference>
<evidence type="ECO:0000313" key="1">
    <source>
        <dbReference type="EMBL" id="KZT18264.1"/>
    </source>
</evidence>
<name>A0A165MFE2_9AGAM</name>
<sequence length="174" mass="19422">MFRSTAHVLKARYKGCTVVYKPVHRTAPTPHTFSPAAMNSIADMSIIELRGLPTEGLVPGSRITVGNEEYEYLDSDDEDSIDDAPGPGRTLYKQIKRVSAPVEMFISYCSDLAGNGPDALFERALNGVHRSRSSLGHKRKHTGLYYWAGFPHLTVIYPGFHDYRCAARLIDFVM</sequence>
<dbReference type="InParanoid" id="A0A165MFE2"/>
<dbReference type="OrthoDB" id="3309756at2759"/>
<protein>
    <submittedName>
        <fullName evidence="1">Uncharacterized protein</fullName>
    </submittedName>
</protein>
<reference evidence="1 2" key="1">
    <citation type="journal article" date="2016" name="Mol. Biol. Evol.">
        <title>Comparative Genomics of Early-Diverging Mushroom-Forming Fungi Provides Insights into the Origins of Lignocellulose Decay Capabilities.</title>
        <authorList>
            <person name="Nagy L.G."/>
            <person name="Riley R."/>
            <person name="Tritt A."/>
            <person name="Adam C."/>
            <person name="Daum C."/>
            <person name="Floudas D."/>
            <person name="Sun H."/>
            <person name="Yadav J.S."/>
            <person name="Pangilinan J."/>
            <person name="Larsson K.H."/>
            <person name="Matsuura K."/>
            <person name="Barry K."/>
            <person name="Labutti K."/>
            <person name="Kuo R."/>
            <person name="Ohm R.A."/>
            <person name="Bhattacharya S.S."/>
            <person name="Shirouzu T."/>
            <person name="Yoshinaga Y."/>
            <person name="Martin F.M."/>
            <person name="Grigoriev I.V."/>
            <person name="Hibbett D.S."/>
        </authorList>
    </citation>
    <scope>NUCLEOTIDE SEQUENCE [LARGE SCALE GENOMIC DNA]</scope>
    <source>
        <strain evidence="1 2">HHB14362 ss-1</strain>
    </source>
</reference>
<accession>A0A165MFE2</accession>
<evidence type="ECO:0000313" key="2">
    <source>
        <dbReference type="Proteomes" id="UP000076761"/>
    </source>
</evidence>
<organism evidence="1 2">
    <name type="scientific">Neolentinus lepideus HHB14362 ss-1</name>
    <dbReference type="NCBI Taxonomy" id="1314782"/>
    <lineage>
        <taxon>Eukaryota</taxon>
        <taxon>Fungi</taxon>
        <taxon>Dikarya</taxon>
        <taxon>Basidiomycota</taxon>
        <taxon>Agaricomycotina</taxon>
        <taxon>Agaricomycetes</taxon>
        <taxon>Gloeophyllales</taxon>
        <taxon>Gloeophyllaceae</taxon>
        <taxon>Neolentinus</taxon>
    </lineage>
</organism>
<keyword evidence="2" id="KW-1185">Reference proteome</keyword>
<dbReference type="Proteomes" id="UP000076761">
    <property type="component" value="Unassembled WGS sequence"/>
</dbReference>
<dbReference type="AlphaFoldDB" id="A0A165MFE2"/>
<proteinExistence type="predicted"/>
<gene>
    <name evidence="1" type="ORF">NEOLEDRAFT_193948</name>
</gene>